<proteinExistence type="predicted"/>
<reference evidence="2 3" key="1">
    <citation type="submission" date="2016-10" db="EMBL/GenBank/DDBJ databases">
        <authorList>
            <person name="Varghese N."/>
            <person name="Submissions S."/>
        </authorList>
    </citation>
    <scope>NUCLEOTIDE SEQUENCE [LARGE SCALE GENOMIC DNA]</scope>
    <source>
        <strain evidence="2 3">CGMCC 4.3529</strain>
    </source>
</reference>
<evidence type="ECO:0000256" key="1">
    <source>
        <dbReference type="SAM" id="MobiDB-lite"/>
    </source>
</evidence>
<accession>A0ABY1DS05</accession>
<evidence type="ECO:0000313" key="3">
    <source>
        <dbReference type="Proteomes" id="UP000199690"/>
    </source>
</evidence>
<organism evidence="2 3">
    <name type="scientific">Saccharopolyspora kobensis</name>
    <dbReference type="NCBI Taxonomy" id="146035"/>
    <lineage>
        <taxon>Bacteria</taxon>
        <taxon>Bacillati</taxon>
        <taxon>Actinomycetota</taxon>
        <taxon>Actinomycetes</taxon>
        <taxon>Pseudonocardiales</taxon>
        <taxon>Pseudonocardiaceae</taxon>
        <taxon>Saccharopolyspora</taxon>
    </lineage>
</organism>
<keyword evidence="3" id="KW-1185">Reference proteome</keyword>
<feature type="region of interest" description="Disordered" evidence="1">
    <location>
        <begin position="86"/>
        <end position="107"/>
    </location>
</feature>
<name>A0ABY1DS05_9PSEU</name>
<dbReference type="Proteomes" id="UP000199690">
    <property type="component" value="Unassembled WGS sequence"/>
</dbReference>
<dbReference type="Pfam" id="PF12098">
    <property type="entry name" value="DUF3574"/>
    <property type="match status" value="1"/>
</dbReference>
<sequence>MVPVVKALDPMQVNTVWIRRSPAQCGTTSSRRVAAVTLCTITSTRRVVEAVRHRLPGAPISSSSHSSATVIILSAGCASLIAGIRPPPRGVARPPRRGGPTVPGVQKTIKPSWRMTTAMLAAALIGAGAPTAYAALGEEAPVPSGRGAPFVETSLLFGTVRPDGGPPVTDEQFHSFIDEVVTPRFPDGLTVQDGYGQYRDANGVIERERSFELILLYPVGEYRDSDPKIEQIRAEYVARFAQESVARVDDRAAVDF</sequence>
<gene>
    <name evidence="2" type="ORF">SAMN05216506_1011416</name>
</gene>
<dbReference type="EMBL" id="FOME01000001">
    <property type="protein sequence ID" value="SFC69160.1"/>
    <property type="molecule type" value="Genomic_DNA"/>
</dbReference>
<comment type="caution">
    <text evidence="2">The sequence shown here is derived from an EMBL/GenBank/DDBJ whole genome shotgun (WGS) entry which is preliminary data.</text>
</comment>
<evidence type="ECO:0000313" key="2">
    <source>
        <dbReference type="EMBL" id="SFC69160.1"/>
    </source>
</evidence>
<dbReference type="InterPro" id="IPR021957">
    <property type="entry name" value="DUF3574"/>
</dbReference>
<feature type="compositionally biased region" description="Low complexity" evidence="1">
    <location>
        <begin position="90"/>
        <end position="105"/>
    </location>
</feature>
<protein>
    <recommendedName>
        <fullName evidence="4">DUF3574 domain-containing protein</fullName>
    </recommendedName>
</protein>
<evidence type="ECO:0008006" key="4">
    <source>
        <dbReference type="Google" id="ProtNLM"/>
    </source>
</evidence>